<feature type="region of interest" description="Disordered" evidence="1">
    <location>
        <begin position="80"/>
        <end position="107"/>
    </location>
</feature>
<reference evidence="2 3" key="1">
    <citation type="journal article" date="2010" name="Nature">
        <title>Genome sequencing and analysis of the model grass Brachypodium distachyon.</title>
        <authorList>
            <consortium name="International Brachypodium Initiative"/>
        </authorList>
    </citation>
    <scope>NUCLEOTIDE SEQUENCE [LARGE SCALE GENOMIC DNA]</scope>
    <source>
        <strain evidence="2 3">Bd21</strain>
    </source>
</reference>
<evidence type="ECO:0000313" key="2">
    <source>
        <dbReference type="EMBL" id="KQK20649.1"/>
    </source>
</evidence>
<name>A0A0Q3LC22_BRADI</name>
<evidence type="ECO:0000256" key="1">
    <source>
        <dbReference type="SAM" id="MobiDB-lite"/>
    </source>
</evidence>
<accession>A0A0Q3LC22</accession>
<reference evidence="2" key="2">
    <citation type="submission" date="2017-06" db="EMBL/GenBank/DDBJ databases">
        <title>WGS assembly of Brachypodium distachyon.</title>
        <authorList>
            <consortium name="The International Brachypodium Initiative"/>
            <person name="Lucas S."/>
            <person name="Harmon-Smith M."/>
            <person name="Lail K."/>
            <person name="Tice H."/>
            <person name="Grimwood J."/>
            <person name="Bruce D."/>
            <person name="Barry K."/>
            <person name="Shu S."/>
            <person name="Lindquist E."/>
            <person name="Wang M."/>
            <person name="Pitluck S."/>
            <person name="Vogel J.P."/>
            <person name="Garvin D.F."/>
            <person name="Mockler T.C."/>
            <person name="Schmutz J."/>
            <person name="Rokhsar D."/>
            <person name="Bevan M.W."/>
        </authorList>
    </citation>
    <scope>NUCLEOTIDE SEQUENCE</scope>
    <source>
        <strain evidence="2">Bd21</strain>
    </source>
</reference>
<dbReference type="EnsemblPlants" id="KQK20649">
    <property type="protein sequence ID" value="KQK20649"/>
    <property type="gene ID" value="BRADI_1g55808v3"/>
</dbReference>
<proteinExistence type="predicted"/>
<dbReference type="Gramene" id="KQK20649">
    <property type="protein sequence ID" value="KQK20649"/>
    <property type="gene ID" value="BRADI_1g55808v3"/>
</dbReference>
<dbReference type="Proteomes" id="UP000008810">
    <property type="component" value="Chromosome 1"/>
</dbReference>
<evidence type="ECO:0000313" key="4">
    <source>
        <dbReference type="Proteomes" id="UP000008810"/>
    </source>
</evidence>
<gene>
    <name evidence="3" type="primary">LOC100841763</name>
    <name evidence="2" type="ORF">BRADI_1g55808v3</name>
</gene>
<keyword evidence="4" id="KW-1185">Reference proteome</keyword>
<dbReference type="ExpressionAtlas" id="A0A0Q3LC22">
    <property type="expression patterns" value="baseline"/>
</dbReference>
<dbReference type="STRING" id="15368.A0A0Q3LC22"/>
<evidence type="ECO:0000313" key="3">
    <source>
        <dbReference type="EnsemblPlants" id="KQK20649"/>
    </source>
</evidence>
<dbReference type="EMBL" id="CM000880">
    <property type="protein sequence ID" value="KQK20649.1"/>
    <property type="molecule type" value="Genomic_DNA"/>
</dbReference>
<protein>
    <recommendedName>
        <fullName evidence="5">RWP-RK domain-containing protein</fullName>
    </recommendedName>
</protein>
<feature type="compositionally biased region" description="Polar residues" evidence="1">
    <location>
        <begin position="87"/>
        <end position="107"/>
    </location>
</feature>
<organism evidence="2">
    <name type="scientific">Brachypodium distachyon</name>
    <name type="common">Purple false brome</name>
    <name type="synonym">Trachynia distachya</name>
    <dbReference type="NCBI Taxonomy" id="15368"/>
    <lineage>
        <taxon>Eukaryota</taxon>
        <taxon>Viridiplantae</taxon>
        <taxon>Streptophyta</taxon>
        <taxon>Embryophyta</taxon>
        <taxon>Tracheophyta</taxon>
        <taxon>Spermatophyta</taxon>
        <taxon>Magnoliopsida</taxon>
        <taxon>Liliopsida</taxon>
        <taxon>Poales</taxon>
        <taxon>Poaceae</taxon>
        <taxon>BOP clade</taxon>
        <taxon>Pooideae</taxon>
        <taxon>Stipodae</taxon>
        <taxon>Brachypodieae</taxon>
        <taxon>Brachypodium</taxon>
    </lineage>
</organism>
<dbReference type="AlphaFoldDB" id="A0A0Q3LC22"/>
<reference evidence="3" key="3">
    <citation type="submission" date="2018-08" db="UniProtKB">
        <authorList>
            <consortium name="EnsemblPlants"/>
        </authorList>
    </citation>
    <scope>IDENTIFICATION</scope>
    <source>
        <strain evidence="3">cv. Bd21</strain>
    </source>
</reference>
<sequence length="107" mass="12178">MEKAREELKVPSAVIRKFCRENSSYTWIRLRIRKLNRKIIKLGMSSQDSVKRAVIEKARQITNGYAVEKAHLKADIMRGMKKERENNGCTSSRPVDNNSNEAGPSGT</sequence>
<evidence type="ECO:0008006" key="5">
    <source>
        <dbReference type="Google" id="ProtNLM"/>
    </source>
</evidence>